<evidence type="ECO:0000313" key="3">
    <source>
        <dbReference type="EMBL" id="MFC4030754.1"/>
    </source>
</evidence>
<dbReference type="RefSeq" id="WP_386426356.1">
    <property type="nucleotide sequence ID" value="NZ_JBHSBB010000005.1"/>
</dbReference>
<feature type="region of interest" description="Disordered" evidence="1">
    <location>
        <begin position="1182"/>
        <end position="1203"/>
    </location>
</feature>
<comment type="caution">
    <text evidence="3">The sequence shown here is derived from an EMBL/GenBank/DDBJ whole genome shotgun (WGS) entry which is preliminary data.</text>
</comment>
<feature type="region of interest" description="Disordered" evidence="1">
    <location>
        <begin position="2171"/>
        <end position="2210"/>
    </location>
</feature>
<organism evidence="3 4">
    <name type="scientific">Streptomyces polygonati</name>
    <dbReference type="NCBI Taxonomy" id="1617087"/>
    <lineage>
        <taxon>Bacteria</taxon>
        <taxon>Bacillati</taxon>
        <taxon>Actinomycetota</taxon>
        <taxon>Actinomycetes</taxon>
        <taxon>Kitasatosporales</taxon>
        <taxon>Streptomycetaceae</taxon>
        <taxon>Streptomyces</taxon>
    </lineage>
</organism>
<dbReference type="PANTHER" id="PTHR32305">
    <property type="match status" value="1"/>
</dbReference>
<proteinExistence type="predicted"/>
<feature type="compositionally biased region" description="Basic and acidic residues" evidence="1">
    <location>
        <begin position="2419"/>
        <end position="2428"/>
    </location>
</feature>
<name>A0ABV8HFS8_9ACTN</name>
<feature type="compositionally biased region" description="Low complexity" evidence="1">
    <location>
        <begin position="2171"/>
        <end position="2190"/>
    </location>
</feature>
<reference evidence="4" key="1">
    <citation type="journal article" date="2019" name="Int. J. Syst. Evol. Microbiol.">
        <title>The Global Catalogue of Microorganisms (GCM) 10K type strain sequencing project: providing services to taxonomists for standard genome sequencing and annotation.</title>
        <authorList>
            <consortium name="The Broad Institute Genomics Platform"/>
            <consortium name="The Broad Institute Genome Sequencing Center for Infectious Disease"/>
            <person name="Wu L."/>
            <person name="Ma J."/>
        </authorList>
    </citation>
    <scope>NUCLEOTIDE SEQUENCE [LARGE SCALE GENOMIC DNA]</scope>
    <source>
        <strain evidence="4">CGMCC 4.7237</strain>
    </source>
</reference>
<feature type="compositionally biased region" description="Gly residues" evidence="1">
    <location>
        <begin position="2325"/>
        <end position="2335"/>
    </location>
</feature>
<dbReference type="Proteomes" id="UP001595765">
    <property type="component" value="Unassembled WGS sequence"/>
</dbReference>
<evidence type="ECO:0000256" key="1">
    <source>
        <dbReference type="SAM" id="MobiDB-lite"/>
    </source>
</evidence>
<feature type="compositionally biased region" description="Pro residues" evidence="1">
    <location>
        <begin position="2191"/>
        <end position="2205"/>
    </location>
</feature>
<dbReference type="InterPro" id="IPR031325">
    <property type="entry name" value="RHS_repeat"/>
</dbReference>
<protein>
    <submittedName>
        <fullName evidence="3">DUF6531 domain-containing protein</fullName>
    </submittedName>
</protein>
<feature type="compositionally biased region" description="Low complexity" evidence="1">
    <location>
        <begin position="99"/>
        <end position="110"/>
    </location>
</feature>
<accession>A0ABV8HFS8</accession>
<feature type="compositionally biased region" description="Polar residues" evidence="1">
    <location>
        <begin position="1184"/>
        <end position="1203"/>
    </location>
</feature>
<dbReference type="EMBL" id="JBHSBB010000005">
    <property type="protein sequence ID" value="MFC4030754.1"/>
    <property type="molecule type" value="Genomic_DNA"/>
</dbReference>
<dbReference type="NCBIfam" id="TIGR01643">
    <property type="entry name" value="YD_repeat_2x"/>
    <property type="match status" value="2"/>
</dbReference>
<feature type="domain" description="DUF6531" evidence="2">
    <location>
        <begin position="385"/>
        <end position="456"/>
    </location>
</feature>
<evidence type="ECO:0000259" key="2">
    <source>
        <dbReference type="Pfam" id="PF20148"/>
    </source>
</evidence>
<feature type="region of interest" description="Disordered" evidence="1">
    <location>
        <begin position="2318"/>
        <end position="2343"/>
    </location>
</feature>
<feature type="region of interest" description="Disordered" evidence="1">
    <location>
        <begin position="2419"/>
        <end position="2476"/>
    </location>
</feature>
<dbReference type="PANTHER" id="PTHR32305:SF15">
    <property type="entry name" value="PROTEIN RHSA-RELATED"/>
    <property type="match status" value="1"/>
</dbReference>
<dbReference type="InterPro" id="IPR050708">
    <property type="entry name" value="T6SS_VgrG/RHS"/>
</dbReference>
<evidence type="ECO:0000313" key="4">
    <source>
        <dbReference type="Proteomes" id="UP001595765"/>
    </source>
</evidence>
<dbReference type="InterPro" id="IPR045351">
    <property type="entry name" value="DUF6531"/>
</dbReference>
<dbReference type="InterPro" id="IPR013783">
    <property type="entry name" value="Ig-like_fold"/>
</dbReference>
<dbReference type="NCBIfam" id="TIGR03696">
    <property type="entry name" value="Rhs_assc_core"/>
    <property type="match status" value="1"/>
</dbReference>
<gene>
    <name evidence="3" type="ORF">ACFO3J_04645</name>
</gene>
<dbReference type="Pfam" id="PF05593">
    <property type="entry name" value="RHS_repeat"/>
    <property type="match status" value="6"/>
</dbReference>
<keyword evidence="4" id="KW-1185">Reference proteome</keyword>
<dbReference type="Gene3D" id="2.180.10.10">
    <property type="entry name" value="RHS repeat-associated core"/>
    <property type="match status" value="5"/>
</dbReference>
<feature type="compositionally biased region" description="Basic and acidic residues" evidence="1">
    <location>
        <begin position="2444"/>
        <end position="2459"/>
    </location>
</feature>
<feature type="region of interest" description="Disordered" evidence="1">
    <location>
        <begin position="81"/>
        <end position="118"/>
    </location>
</feature>
<feature type="compositionally biased region" description="Polar residues" evidence="1">
    <location>
        <begin position="2433"/>
        <end position="2443"/>
    </location>
</feature>
<dbReference type="InterPro" id="IPR006530">
    <property type="entry name" value="YD"/>
</dbReference>
<dbReference type="InterPro" id="IPR022385">
    <property type="entry name" value="Rhs_assc_core"/>
</dbReference>
<dbReference type="Pfam" id="PF20148">
    <property type="entry name" value="DUF6531"/>
    <property type="match status" value="1"/>
</dbReference>
<sequence length="2476" mass="262332">MRVLRQSLLVLGVLISLLCGLVQATPALASQRGPLRGALPVGPHAPVKLMGRQPGRPTRPTQAVLPASGPRHDVLERLRGEVAARQAPKPSRPQRRAARGTAARAAARKAPQFSFQSPTAAPWAGREALAPAGPVPAGSTYGVSYAPQPLTVQPRYDTFGLEKVRVTNTSALTWAANSLSLDYHLKRGGVEYTRSSGIGTLLTVAVPPGNYIDLNVYIDELPEGTYQLNWDLRRLSDNTFYTALGIPASAAVPIVVPHYAPTAELAGPLQNASVATLSPLLDLYVYADFTQATSSEFQLCPESDTSSSSCWDSGWRSVPMSDFFASSYLPPPTGFLSWNHTYHWRARVKDASFTTPWSDLSAFTTVVTPAAGAHFGPGQADPAGVDLFQGNFSRTETDFSLPANGGNFSIARVYNSSNPASGAFGPGWSSVLDFHQTMSADGTMVVTYPDGRQLHYGQNPDDSWVPAYGQSDEAASVGPGLVSMPDGTDYYFNADGTVQSVASPGKVQTYFTYGAAGGRLSRIDLGTYRQLYVQWNSTGQISAISTNGAVPVQRGPGIETRTYAYTSNRLTFTCNQRWDVSACTGYAYNGPNSRLSAITPPNGSGEAVAVDYASSGRVSYVTLPNPGNGGDHWAYTRLSAVDANASFVLSVLQPTGQVTYYQFDSLGDLLNRWYSTEKPQPSNNKIWTYDLSGRLSGTIDENQNTVEYHYDGWGHLEDTNRMRDASTVVNTHYEFFAGDAGQPYDPQDPRAGKITEAHDAEHHATFMAYNNRGMLSTRTDPPRDAQHTAGVTHYHYTCESADWSPSSGPPVVDDPANTGIARQPCGLLSSVTDPDNRTTSYGYDAYGEQTRIVTPTGATTDQYYDGLGHVTHKVETTPAGQTAATDYVYDGAGHLTTQTDPAVANPVTGVVHQKKTVDTYDKDGNLLTSTVSDTTPAASGGDKARTTQYGYDVQGRQSTVKVDGVQTSAKTYDGDGNVVTSTDGDGVVYDYRYEDPRGLLSAIVLPNWTDNYPGATPRTVPISTYYYDNAGRLSSTVDSMGSGVVTYTYTPDDLRLTESFENYTESGSKPRRLPLHSYTYDLNGNVTNDISGDDLNNVPRRTMTTYDPTGLVKSSTVDPGGLNRTTTYTYDHAGLVLSTALTDGSRTEQTTSMYEPAGRVTRSIVDNDATPDLVTAYTRDGNGQVLTTTDPRGVPTPTSTPDPAYTTTNAYDALGRLSTTTAPMVQVEDGTGAAAVAATPGVGRGYNTFGELSDVRDARGKVTHTAYDSRSRKVEVDYPTSTEPNGTVVSPVEKWTYDGNGNVLTHVDRLGQTTNTTYDNRNRPLQVTAPAATAGGSRGTTTLTWDDDGNLGYEASPAGTLHWYHYDAMGRLTFSELTERFVDDGTGEASTYVTQYGYDEYGDPVRKTGAGAPAAYRTYDAIGEVTADIIGGTVNLTLAYDYDVSGRLVRTTDSLKRHTDVSYDLAGRAVRQSTVDASGKTLSTTSFTNDAAGNVTAVTDPDQQTWQSAYDALNRLDQLTDPTPTDANGTVLPAPTTSFGYDAAGNQTRVTDGDNHATYTTYDAWNLPSVQTAPATAAQPAVADRTWQTSYNALGEPVAGSQPGGVTTTSGYDLLGRLTSQSGSGAEGATQSRQFGYDLGGRLTSISAPAGAETFVWDDQDKLYSYSRPATDGTGNVTYAYNYGPGGQLSKRSGPEGTSLFSWNASGQLSRSVDALTGNTRTYSYNEVGQLTRQTDKTSGGAVADSYSFDYDGLGRPSTEVAYDSAQNSTGQISYTWDGDDDLTASTGTGTLGGESNRTNRYDADNRLISSIEQGTETDYSWDGAGNRLSSTVSTLSGGAKLNPVTTTAQYDERDRLIRTDSPQAVTTYQWRKRGTLDSTTTTPTGGSPVTTTSLSDAFNQEVSDGGTRNSYDALGRLAVSGGQTFQYDGLDSDPSSDGAWLYARDAAGNAVSAKSPAGQTSSLLTNTHHDVIGAADPASGGLRAAQSFGPFGEQAAHSSALSPLGFQGDWTAGSGKVDAGARWYDPSSGTFLSQDSAPGPISGAASANLYGYGAGNPASAYDPSGHSFLSVLEGAASDTFDGITAGLGDVEAAGDAIIRGAGAAIADAAPEIADAVGTALVDAGIDIAAGATCVIGCAEALVAGAVVVVMIAGISYTLSVGVDGTLYTEGPTTAPVTTPTSVGTTTATPNPEPAPPGPVTPPKPVLTSATNTTSWSVTTSWYDDTYLYTRTDTYVQTVTTFYVDGVRSGSSTQLEHSWRTVAQELIPTEDAFRAPTPRVNKPVPPGPGGIADPDGQCGAGGSAATCLTGIGSRVPVDAAPDTATGGGTGGGGGPTGPPAAGGCTPGPDDGEWVDPNLINFSQRTVSPNDYVESMLDGGWDWNRPGTALRVIERDGQLVSYDNRRLDASRDVRSRNPDYRVKVERVDPESANPEKSSGMSWDQSFEKRMRSKRNQDENGCRVPWQGLSERPEVEGK</sequence>
<dbReference type="Gene3D" id="2.60.40.10">
    <property type="entry name" value="Immunoglobulins"/>
    <property type="match status" value="1"/>
</dbReference>